<evidence type="ECO:0000313" key="2">
    <source>
        <dbReference type="Proteomes" id="UP000011518"/>
    </source>
</evidence>
<dbReference type="AlphaFoldDB" id="L9L2H1"/>
<dbReference type="EMBL" id="KB320545">
    <property type="protein sequence ID" value="ELW69148.1"/>
    <property type="molecule type" value="Genomic_DNA"/>
</dbReference>
<dbReference type="InParanoid" id="L9L2H1"/>
<reference evidence="2" key="2">
    <citation type="journal article" date="2013" name="Nat. Commun.">
        <title>Genome of the Chinese tree shrew.</title>
        <authorList>
            <person name="Fan Y."/>
            <person name="Huang Z.Y."/>
            <person name="Cao C.C."/>
            <person name="Chen C.S."/>
            <person name="Chen Y.X."/>
            <person name="Fan D.D."/>
            <person name="He J."/>
            <person name="Hou H.L."/>
            <person name="Hu L."/>
            <person name="Hu X.T."/>
            <person name="Jiang X.T."/>
            <person name="Lai R."/>
            <person name="Lang Y.S."/>
            <person name="Liang B."/>
            <person name="Liao S.G."/>
            <person name="Mu D."/>
            <person name="Ma Y.Y."/>
            <person name="Niu Y.Y."/>
            <person name="Sun X.Q."/>
            <person name="Xia J.Q."/>
            <person name="Xiao J."/>
            <person name="Xiong Z.Q."/>
            <person name="Xu L."/>
            <person name="Yang L."/>
            <person name="Zhang Y."/>
            <person name="Zhao W."/>
            <person name="Zhao X.D."/>
            <person name="Zheng Y.T."/>
            <person name="Zhou J.M."/>
            <person name="Zhu Y.B."/>
            <person name="Zhang G.J."/>
            <person name="Wang J."/>
            <person name="Yao Y.G."/>
        </authorList>
    </citation>
    <scope>NUCLEOTIDE SEQUENCE [LARGE SCALE GENOMIC DNA]</scope>
</reference>
<evidence type="ECO:0000313" key="1">
    <source>
        <dbReference type="EMBL" id="ELW69148.1"/>
    </source>
</evidence>
<proteinExistence type="predicted"/>
<protein>
    <submittedName>
        <fullName evidence="1">Uncharacterized protein</fullName>
    </submittedName>
</protein>
<reference evidence="2" key="1">
    <citation type="submission" date="2012-07" db="EMBL/GenBank/DDBJ databases">
        <title>Genome of the Chinese tree shrew, a rising model animal genetically related to primates.</title>
        <authorList>
            <person name="Zhang G."/>
            <person name="Fan Y."/>
            <person name="Yao Y."/>
            <person name="Huang Z."/>
        </authorList>
    </citation>
    <scope>NUCLEOTIDE SEQUENCE [LARGE SCALE GENOMIC DNA]</scope>
</reference>
<sequence length="62" mass="6520">MEAIPGGRALRLRRMVRAVLSIGSLGFLDDRHVFTGVDADTRAHSTSAAIIPATPAAVEAFS</sequence>
<keyword evidence="2" id="KW-1185">Reference proteome</keyword>
<gene>
    <name evidence="1" type="ORF">TREES_T100006329</name>
</gene>
<dbReference type="Proteomes" id="UP000011518">
    <property type="component" value="Unassembled WGS sequence"/>
</dbReference>
<accession>L9L2H1</accession>
<organism evidence="1 2">
    <name type="scientific">Tupaia chinensis</name>
    <name type="common">Chinese tree shrew</name>
    <name type="synonym">Tupaia belangeri chinensis</name>
    <dbReference type="NCBI Taxonomy" id="246437"/>
    <lineage>
        <taxon>Eukaryota</taxon>
        <taxon>Metazoa</taxon>
        <taxon>Chordata</taxon>
        <taxon>Craniata</taxon>
        <taxon>Vertebrata</taxon>
        <taxon>Euteleostomi</taxon>
        <taxon>Mammalia</taxon>
        <taxon>Eutheria</taxon>
        <taxon>Euarchontoglires</taxon>
        <taxon>Scandentia</taxon>
        <taxon>Tupaiidae</taxon>
        <taxon>Tupaia</taxon>
    </lineage>
</organism>
<name>L9L2H1_TUPCH</name>